<organism evidence="2 3">
    <name type="scientific">Trifolium medium</name>
    <dbReference type="NCBI Taxonomy" id="97028"/>
    <lineage>
        <taxon>Eukaryota</taxon>
        <taxon>Viridiplantae</taxon>
        <taxon>Streptophyta</taxon>
        <taxon>Embryophyta</taxon>
        <taxon>Tracheophyta</taxon>
        <taxon>Spermatophyta</taxon>
        <taxon>Magnoliopsida</taxon>
        <taxon>eudicotyledons</taxon>
        <taxon>Gunneridae</taxon>
        <taxon>Pentapetalae</taxon>
        <taxon>rosids</taxon>
        <taxon>fabids</taxon>
        <taxon>Fabales</taxon>
        <taxon>Fabaceae</taxon>
        <taxon>Papilionoideae</taxon>
        <taxon>50 kb inversion clade</taxon>
        <taxon>NPAAA clade</taxon>
        <taxon>Hologalegina</taxon>
        <taxon>IRL clade</taxon>
        <taxon>Trifolieae</taxon>
        <taxon>Trifolium</taxon>
    </lineage>
</organism>
<evidence type="ECO:0000313" key="3">
    <source>
        <dbReference type="Proteomes" id="UP000265520"/>
    </source>
</evidence>
<dbReference type="EMBL" id="LXQA010772823">
    <property type="protein sequence ID" value="MCI70284.1"/>
    <property type="molecule type" value="Genomic_DNA"/>
</dbReference>
<dbReference type="Proteomes" id="UP000265520">
    <property type="component" value="Unassembled WGS sequence"/>
</dbReference>
<accession>A0A392UC65</accession>
<evidence type="ECO:0000256" key="1">
    <source>
        <dbReference type="SAM" id="MobiDB-lite"/>
    </source>
</evidence>
<dbReference type="AlphaFoldDB" id="A0A392UC65"/>
<feature type="compositionally biased region" description="Basic and acidic residues" evidence="1">
    <location>
        <begin position="40"/>
        <end position="49"/>
    </location>
</feature>
<feature type="compositionally biased region" description="Basic and acidic residues" evidence="1">
    <location>
        <begin position="1"/>
        <end position="18"/>
    </location>
</feature>
<proteinExistence type="predicted"/>
<name>A0A392UC65_9FABA</name>
<protein>
    <submittedName>
        <fullName evidence="2">Uncharacterized protein</fullName>
    </submittedName>
</protein>
<reference evidence="2 3" key="1">
    <citation type="journal article" date="2018" name="Front. Plant Sci.">
        <title>Red Clover (Trifolium pratense) and Zigzag Clover (T. medium) - A Picture of Genomic Similarities and Differences.</title>
        <authorList>
            <person name="Dluhosova J."/>
            <person name="Istvanek J."/>
            <person name="Nedelnik J."/>
            <person name="Repkova J."/>
        </authorList>
    </citation>
    <scope>NUCLEOTIDE SEQUENCE [LARGE SCALE GENOMIC DNA]</scope>
    <source>
        <strain evidence="3">cv. 10/8</strain>
        <tissue evidence="2">Leaf</tissue>
    </source>
</reference>
<comment type="caution">
    <text evidence="2">The sequence shown here is derived from an EMBL/GenBank/DDBJ whole genome shotgun (WGS) entry which is preliminary data.</text>
</comment>
<evidence type="ECO:0000313" key="2">
    <source>
        <dbReference type="EMBL" id="MCI70284.1"/>
    </source>
</evidence>
<feature type="compositionally biased region" description="Acidic residues" evidence="1">
    <location>
        <begin position="19"/>
        <end position="39"/>
    </location>
</feature>
<keyword evidence="3" id="KW-1185">Reference proteome</keyword>
<sequence>MVEELLKHNENLRSRMEDLEQGDPEYQEDEEEEEEEEEIGEPHHELGQG</sequence>
<feature type="region of interest" description="Disordered" evidence="1">
    <location>
        <begin position="1"/>
        <end position="49"/>
    </location>
</feature>